<accession>A0A4Q7P245</accession>
<organism evidence="3 4">
    <name type="scientific">Cuneatibacter caecimuris</name>
    <dbReference type="NCBI Taxonomy" id="1796618"/>
    <lineage>
        <taxon>Bacteria</taxon>
        <taxon>Bacillati</taxon>
        <taxon>Bacillota</taxon>
        <taxon>Clostridia</taxon>
        <taxon>Lachnospirales</taxon>
        <taxon>Lachnospiraceae</taxon>
        <taxon>Cuneatibacter</taxon>
    </lineage>
</organism>
<keyword evidence="2" id="KW-0812">Transmembrane</keyword>
<dbReference type="EMBL" id="SGXF01000008">
    <property type="protein sequence ID" value="RZS92722.1"/>
    <property type="molecule type" value="Genomic_DNA"/>
</dbReference>
<feature type="region of interest" description="Disordered" evidence="1">
    <location>
        <begin position="52"/>
        <end position="80"/>
    </location>
</feature>
<protein>
    <submittedName>
        <fullName evidence="3">Uncharacterized protein</fullName>
    </submittedName>
</protein>
<feature type="compositionally biased region" description="Low complexity" evidence="1">
    <location>
        <begin position="60"/>
        <end position="71"/>
    </location>
</feature>
<sequence length="202" mass="22252">MRNPEEFENYVIEKGKHALLQRKKRRRMAGGCAAAVLLVCMGVYRMALEPGSSEKAAGSAPPENAECAPAETTSPAAGAVTANPPAFQEALENRKTMCKMPEQVEIQVSHTGESIVFQKSSGEDSRIESICTWLLANGGGEDTQQKPESLPDYRIRFIYGTEQEGLIQEAEIWNSGCISLEPGIVRELTDWQEGQWRALYSD</sequence>
<reference evidence="3 4" key="1">
    <citation type="submission" date="2019-02" db="EMBL/GenBank/DDBJ databases">
        <title>Genomic Encyclopedia of Type Strains, Phase IV (KMG-IV): sequencing the most valuable type-strain genomes for metagenomic binning, comparative biology and taxonomic classification.</title>
        <authorList>
            <person name="Goeker M."/>
        </authorList>
    </citation>
    <scope>NUCLEOTIDE SEQUENCE [LARGE SCALE GENOMIC DNA]</scope>
    <source>
        <strain evidence="3 4">DSM 29486</strain>
    </source>
</reference>
<keyword evidence="2" id="KW-0472">Membrane</keyword>
<evidence type="ECO:0000313" key="4">
    <source>
        <dbReference type="Proteomes" id="UP000292927"/>
    </source>
</evidence>
<evidence type="ECO:0000256" key="2">
    <source>
        <dbReference type="SAM" id="Phobius"/>
    </source>
</evidence>
<keyword evidence="2" id="KW-1133">Transmembrane helix</keyword>
<feature type="transmembrane region" description="Helical" evidence="2">
    <location>
        <begin position="28"/>
        <end position="47"/>
    </location>
</feature>
<dbReference type="Proteomes" id="UP000292927">
    <property type="component" value="Unassembled WGS sequence"/>
</dbReference>
<dbReference type="RefSeq" id="WP_130436251.1">
    <property type="nucleotide sequence ID" value="NZ_SGXF01000008.1"/>
</dbReference>
<keyword evidence="4" id="KW-1185">Reference proteome</keyword>
<gene>
    <name evidence="3" type="ORF">EV209_3022</name>
</gene>
<name>A0A4Q7P245_9FIRM</name>
<proteinExistence type="predicted"/>
<dbReference type="AlphaFoldDB" id="A0A4Q7P245"/>
<evidence type="ECO:0000313" key="3">
    <source>
        <dbReference type="EMBL" id="RZS92722.1"/>
    </source>
</evidence>
<evidence type="ECO:0000256" key="1">
    <source>
        <dbReference type="SAM" id="MobiDB-lite"/>
    </source>
</evidence>
<comment type="caution">
    <text evidence="3">The sequence shown here is derived from an EMBL/GenBank/DDBJ whole genome shotgun (WGS) entry which is preliminary data.</text>
</comment>